<keyword evidence="2" id="KW-1185">Reference proteome</keyword>
<sequence length="99" mass="11013">MSLKTRVDRFKSDIDSLCVHAGKQLKTNSNNSRVLAGLLHTRDSNNLQYVTSATGMLLVYSKTLNAAQINEVTMWLCEILLLSNQSFCKIPGGRLGKNR</sequence>
<dbReference type="Proteomes" id="UP001141806">
    <property type="component" value="Unassembled WGS sequence"/>
</dbReference>
<comment type="caution">
    <text evidence="1">The sequence shown here is derived from an EMBL/GenBank/DDBJ whole genome shotgun (WGS) entry which is preliminary data.</text>
</comment>
<accession>A0A9Q0GR26</accession>
<protein>
    <submittedName>
        <fullName evidence="1">Uncharacterized protein</fullName>
    </submittedName>
</protein>
<organism evidence="1 2">
    <name type="scientific">Protea cynaroides</name>
    <dbReference type="NCBI Taxonomy" id="273540"/>
    <lineage>
        <taxon>Eukaryota</taxon>
        <taxon>Viridiplantae</taxon>
        <taxon>Streptophyta</taxon>
        <taxon>Embryophyta</taxon>
        <taxon>Tracheophyta</taxon>
        <taxon>Spermatophyta</taxon>
        <taxon>Magnoliopsida</taxon>
        <taxon>Proteales</taxon>
        <taxon>Proteaceae</taxon>
        <taxon>Protea</taxon>
    </lineage>
</organism>
<proteinExistence type="predicted"/>
<dbReference type="OrthoDB" id="10257085at2759"/>
<gene>
    <name evidence="1" type="ORF">NE237_027031</name>
</gene>
<evidence type="ECO:0000313" key="1">
    <source>
        <dbReference type="EMBL" id="KAJ4950199.1"/>
    </source>
</evidence>
<evidence type="ECO:0000313" key="2">
    <source>
        <dbReference type="Proteomes" id="UP001141806"/>
    </source>
</evidence>
<dbReference type="AlphaFoldDB" id="A0A9Q0GR26"/>
<dbReference type="EMBL" id="JAMYWD010000012">
    <property type="protein sequence ID" value="KAJ4950199.1"/>
    <property type="molecule type" value="Genomic_DNA"/>
</dbReference>
<reference evidence="1" key="1">
    <citation type="journal article" date="2023" name="Plant J.">
        <title>The genome of the king protea, Protea cynaroides.</title>
        <authorList>
            <person name="Chang J."/>
            <person name="Duong T.A."/>
            <person name="Schoeman C."/>
            <person name="Ma X."/>
            <person name="Roodt D."/>
            <person name="Barker N."/>
            <person name="Li Z."/>
            <person name="Van de Peer Y."/>
            <person name="Mizrachi E."/>
        </authorList>
    </citation>
    <scope>NUCLEOTIDE SEQUENCE</scope>
    <source>
        <tissue evidence="1">Young leaves</tissue>
    </source>
</reference>
<name>A0A9Q0GR26_9MAGN</name>